<evidence type="ECO:0000313" key="1">
    <source>
        <dbReference type="EMBL" id="KAB7498433.1"/>
    </source>
</evidence>
<dbReference type="Proteomes" id="UP000326759">
    <property type="component" value="Unassembled WGS sequence"/>
</dbReference>
<name>A0A5N5SW33_9CRUS</name>
<accession>A0A5N5SW33</accession>
<evidence type="ECO:0000313" key="2">
    <source>
        <dbReference type="Proteomes" id="UP000326759"/>
    </source>
</evidence>
<comment type="caution">
    <text evidence="1">The sequence shown here is derived from an EMBL/GenBank/DDBJ whole genome shotgun (WGS) entry which is preliminary data.</text>
</comment>
<protein>
    <submittedName>
        <fullName evidence="1">Uncharacterized protein</fullName>
    </submittedName>
</protein>
<gene>
    <name evidence="1" type="ORF">Anas_11929</name>
</gene>
<organism evidence="1 2">
    <name type="scientific">Armadillidium nasatum</name>
    <dbReference type="NCBI Taxonomy" id="96803"/>
    <lineage>
        <taxon>Eukaryota</taxon>
        <taxon>Metazoa</taxon>
        <taxon>Ecdysozoa</taxon>
        <taxon>Arthropoda</taxon>
        <taxon>Crustacea</taxon>
        <taxon>Multicrustacea</taxon>
        <taxon>Malacostraca</taxon>
        <taxon>Eumalacostraca</taxon>
        <taxon>Peracarida</taxon>
        <taxon>Isopoda</taxon>
        <taxon>Oniscidea</taxon>
        <taxon>Crinocheta</taxon>
        <taxon>Armadillidiidae</taxon>
        <taxon>Armadillidium</taxon>
    </lineage>
</organism>
<dbReference type="AlphaFoldDB" id="A0A5N5SW33"/>
<reference evidence="1 2" key="1">
    <citation type="journal article" date="2019" name="PLoS Biol.">
        <title>Sex chromosomes control vertical transmission of feminizing Wolbachia symbionts in an isopod.</title>
        <authorList>
            <person name="Becking T."/>
            <person name="Chebbi M.A."/>
            <person name="Giraud I."/>
            <person name="Moumen B."/>
            <person name="Laverre T."/>
            <person name="Caubet Y."/>
            <person name="Peccoud J."/>
            <person name="Gilbert C."/>
            <person name="Cordaux R."/>
        </authorList>
    </citation>
    <scope>NUCLEOTIDE SEQUENCE [LARGE SCALE GENOMIC DNA]</scope>
    <source>
        <strain evidence="1">ANa2</strain>
        <tissue evidence="1">Whole body excluding digestive tract and cuticle</tissue>
    </source>
</reference>
<dbReference type="EMBL" id="SEYY01019300">
    <property type="protein sequence ID" value="KAB7498433.1"/>
    <property type="molecule type" value="Genomic_DNA"/>
</dbReference>
<sequence length="101" mass="11695">MLTSCLSSLQTPLLKPKTSDFFIYKTRHAISIIVHSCINQGDYKITFIGEEKRVLKELSENVDVESDVILYWIILHIAKHKLRFEVLICKILDPEFSSLKT</sequence>
<proteinExistence type="predicted"/>
<keyword evidence="2" id="KW-1185">Reference proteome</keyword>